<proteinExistence type="predicted"/>
<dbReference type="GeneTree" id="ENSGT00990000210108"/>
<protein>
    <submittedName>
        <fullName evidence="3">Uncharacterized protein</fullName>
    </submittedName>
</protein>
<keyword evidence="2" id="KW-1133">Transmembrane helix</keyword>
<dbReference type="SUPFAM" id="SSF81321">
    <property type="entry name" value="Family A G protein-coupled receptor-like"/>
    <property type="match status" value="1"/>
</dbReference>
<sequence>AGRRAGGGAGERGSAPPTSRSPSQAPGPWQPVRGEPPFNHTGLPGAKDPTSIIIAIAITALYSVVCVVGLLGNILVMYGIVRYGRLPPGPGVRGGVTCPAPGSQWD</sequence>
<evidence type="ECO:0000256" key="2">
    <source>
        <dbReference type="SAM" id="Phobius"/>
    </source>
</evidence>
<reference evidence="3" key="1">
    <citation type="submission" date="2025-08" db="UniProtKB">
        <authorList>
            <consortium name="Ensembl"/>
        </authorList>
    </citation>
    <scope>IDENTIFICATION</scope>
</reference>
<organism evidence="3 4">
    <name type="scientific">Chrysemys picta bellii</name>
    <name type="common">Western painted turtle</name>
    <name type="synonym">Emys bellii</name>
    <dbReference type="NCBI Taxonomy" id="8478"/>
    <lineage>
        <taxon>Eukaryota</taxon>
        <taxon>Metazoa</taxon>
        <taxon>Chordata</taxon>
        <taxon>Craniata</taxon>
        <taxon>Vertebrata</taxon>
        <taxon>Euteleostomi</taxon>
        <taxon>Archelosauria</taxon>
        <taxon>Testudinata</taxon>
        <taxon>Testudines</taxon>
        <taxon>Cryptodira</taxon>
        <taxon>Durocryptodira</taxon>
        <taxon>Testudinoidea</taxon>
        <taxon>Emydidae</taxon>
        <taxon>Chrysemys</taxon>
    </lineage>
</organism>
<feature type="region of interest" description="Disordered" evidence="1">
    <location>
        <begin position="1"/>
        <end position="44"/>
    </location>
</feature>
<keyword evidence="2" id="KW-0472">Membrane</keyword>
<keyword evidence="4" id="KW-1185">Reference proteome</keyword>
<dbReference type="AlphaFoldDB" id="A0A8C3FX59"/>
<evidence type="ECO:0000313" key="4">
    <source>
        <dbReference type="Proteomes" id="UP000694380"/>
    </source>
</evidence>
<accession>A0A8C3FX59</accession>
<reference evidence="3" key="2">
    <citation type="submission" date="2025-09" db="UniProtKB">
        <authorList>
            <consortium name="Ensembl"/>
        </authorList>
    </citation>
    <scope>IDENTIFICATION</scope>
</reference>
<dbReference type="Ensembl" id="ENSCPBT00000017896.1">
    <property type="protein sequence ID" value="ENSCPBP00000015098.1"/>
    <property type="gene ID" value="ENSCPBG00000011203.1"/>
</dbReference>
<feature type="compositionally biased region" description="Gly residues" evidence="1">
    <location>
        <begin position="1"/>
        <end position="11"/>
    </location>
</feature>
<name>A0A8C3FX59_CHRPI</name>
<evidence type="ECO:0000256" key="1">
    <source>
        <dbReference type="SAM" id="MobiDB-lite"/>
    </source>
</evidence>
<dbReference type="Proteomes" id="UP000694380">
    <property type="component" value="Unplaced"/>
</dbReference>
<feature type="transmembrane region" description="Helical" evidence="2">
    <location>
        <begin position="52"/>
        <end position="76"/>
    </location>
</feature>
<keyword evidence="2" id="KW-0812">Transmembrane</keyword>
<evidence type="ECO:0000313" key="3">
    <source>
        <dbReference type="Ensembl" id="ENSCPBP00000015098.1"/>
    </source>
</evidence>